<dbReference type="KEGG" id="mbah:HYN46_16155"/>
<name>A0A345PAC4_9GAMM</name>
<dbReference type="Proteomes" id="UP000253940">
    <property type="component" value="Chromosome"/>
</dbReference>
<evidence type="ECO:0000313" key="1">
    <source>
        <dbReference type="EMBL" id="AXI04233.1"/>
    </source>
</evidence>
<evidence type="ECO:0000313" key="2">
    <source>
        <dbReference type="Proteomes" id="UP000253940"/>
    </source>
</evidence>
<proteinExistence type="predicted"/>
<dbReference type="EMBL" id="CP031222">
    <property type="protein sequence ID" value="AXI04233.1"/>
    <property type="molecule type" value="Genomic_DNA"/>
</dbReference>
<reference evidence="1 2" key="1">
    <citation type="submission" date="2018-07" db="EMBL/GenBank/DDBJ databases">
        <title>Genome sequencing of Moraxellaceae gen. HYN0046.</title>
        <authorList>
            <person name="Kim M."/>
            <person name="Yi H."/>
        </authorList>
    </citation>
    <scope>NUCLEOTIDE SEQUENCE [LARGE SCALE GENOMIC DNA]</scope>
    <source>
        <strain evidence="1 2">HYN0046</strain>
    </source>
</reference>
<sequence>MVVLHRFWFTLDRSLSPSVLNLGCGISAYSLDDAKHILAEQVFNIFGVRDILDVIEDVDVSTLEENHVRSNMGIPTIRGVWFPLL</sequence>
<organism evidence="1 2">
    <name type="scientific">Aquirhabdus parva</name>
    <dbReference type="NCBI Taxonomy" id="2283318"/>
    <lineage>
        <taxon>Bacteria</taxon>
        <taxon>Pseudomonadati</taxon>
        <taxon>Pseudomonadota</taxon>
        <taxon>Gammaproteobacteria</taxon>
        <taxon>Moraxellales</taxon>
        <taxon>Moraxellaceae</taxon>
        <taxon>Aquirhabdus</taxon>
    </lineage>
</organism>
<gene>
    <name evidence="1" type="ORF">HYN46_16155</name>
</gene>
<dbReference type="OrthoDB" id="6064853at2"/>
<accession>A0A345PAC4</accession>
<dbReference type="AlphaFoldDB" id="A0A345PAC4"/>
<protein>
    <submittedName>
        <fullName evidence="1">Uncharacterized protein</fullName>
    </submittedName>
</protein>
<keyword evidence="2" id="KW-1185">Reference proteome</keyword>